<feature type="non-terminal residue" evidence="2">
    <location>
        <position position="1"/>
    </location>
</feature>
<comment type="caution">
    <text evidence="2">The sequence shown here is derived from an EMBL/GenBank/DDBJ whole genome shotgun (WGS) entry which is preliminary data.</text>
</comment>
<name>A0A9P0EER2_9HYPO</name>
<gene>
    <name evidence="2" type="ORF">CSOL1703_00017300</name>
</gene>
<evidence type="ECO:0000313" key="2">
    <source>
        <dbReference type="EMBL" id="CAH0047409.1"/>
    </source>
</evidence>
<feature type="region of interest" description="Disordered" evidence="1">
    <location>
        <begin position="165"/>
        <end position="193"/>
    </location>
</feature>
<organism evidence="2 3">
    <name type="scientific">Clonostachys solani</name>
    <dbReference type="NCBI Taxonomy" id="160281"/>
    <lineage>
        <taxon>Eukaryota</taxon>
        <taxon>Fungi</taxon>
        <taxon>Dikarya</taxon>
        <taxon>Ascomycota</taxon>
        <taxon>Pezizomycotina</taxon>
        <taxon>Sordariomycetes</taxon>
        <taxon>Hypocreomycetidae</taxon>
        <taxon>Hypocreales</taxon>
        <taxon>Bionectriaceae</taxon>
        <taxon>Clonostachys</taxon>
    </lineage>
</organism>
<reference evidence="2" key="1">
    <citation type="submission" date="2021-10" db="EMBL/GenBank/DDBJ databases">
        <authorList>
            <person name="Piombo E."/>
        </authorList>
    </citation>
    <scope>NUCLEOTIDE SEQUENCE</scope>
</reference>
<accession>A0A9P0EER2</accession>
<dbReference type="AlphaFoldDB" id="A0A9P0EER2"/>
<feature type="region of interest" description="Disordered" evidence="1">
    <location>
        <begin position="265"/>
        <end position="286"/>
    </location>
</feature>
<dbReference type="OrthoDB" id="5148369at2759"/>
<evidence type="ECO:0000256" key="1">
    <source>
        <dbReference type="SAM" id="MobiDB-lite"/>
    </source>
</evidence>
<proteinExistence type="predicted"/>
<dbReference type="EMBL" id="CABFOC020000029">
    <property type="protein sequence ID" value="CAH0047409.1"/>
    <property type="molecule type" value="Genomic_DNA"/>
</dbReference>
<dbReference type="Proteomes" id="UP000775872">
    <property type="component" value="Unassembled WGS sequence"/>
</dbReference>
<keyword evidence="3" id="KW-1185">Reference proteome</keyword>
<evidence type="ECO:0000313" key="3">
    <source>
        <dbReference type="Proteomes" id="UP000775872"/>
    </source>
</evidence>
<protein>
    <submittedName>
        <fullName evidence="2">Uncharacterized protein</fullName>
    </submittedName>
</protein>
<sequence length="411" mass="46393">VPTMPPTTSQPKTGNSVPQIRQLLSDLHQGSRAPERELFADSLRVFSREFVTKDGTRAQALNQWSSSVHQSGLEEMATSFLSKFGSTFWPCDPTMPSHNQLLVWPVHEQRLKDVLKQLFYRKNAHLIKNTKRKTRLMRGSGFWNASSGEEPSSHMIAESGCIDRQRQNIPGGNVSIKSEMDNYDPEESSEQHSEADLIIEEFPYPSDLGTEVAQTRPSNFSSIQHVEEMETHEEEDETSCPDSESVISADLVGDDDDYNLASSASIMSESESSRHSPTPKQPPSRPDVVFRLIESRTPFYEGSQWYPMGNFSDKTLSQLKEELPLPFVSKAKYFGFTLTGPQFLMRSVIDNTDEHKFRATKVNFGSLIGKCFLSHTDWEKPPVFIIEIQRYESQESAEHVGQGVSAVTIDF</sequence>